<evidence type="ECO:0000256" key="6">
    <source>
        <dbReference type="ARBA" id="ARBA00022989"/>
    </source>
</evidence>
<accession>A0A2S8RZ06</accession>
<comment type="pathway">
    <text evidence="3">One-carbon metabolism; methylamine degradation.</text>
</comment>
<comment type="caution">
    <text evidence="10">The sequence shown here is derived from an EMBL/GenBank/DDBJ whole genome shotgun (WGS) entry which is preliminary data.</text>
</comment>
<feature type="transmembrane region" description="Helical" evidence="8">
    <location>
        <begin position="117"/>
        <end position="138"/>
    </location>
</feature>
<keyword evidence="5 8" id="KW-0812">Transmembrane</keyword>
<evidence type="ECO:0000256" key="5">
    <source>
        <dbReference type="ARBA" id="ARBA00022692"/>
    </source>
</evidence>
<sequence length="176" mass="18115">MASLAPLLSVTITSFLVIVLARAVWHKVDRFLETVGFAQGYGLVPDAWAALIVRALTVAETAAIVALMVPSWRGAGGLLAAGLFAGYGAIMAAALARGRDRIDCGCGGLPQIVSAFTLGRNAVLTGMALSVAILPAVALPRPEVAVAIAGALVLAAIYAIIERLASHLPYIRQGDI</sequence>
<gene>
    <name evidence="10" type="ORF">LX70_03784</name>
</gene>
<dbReference type="EMBL" id="PVEP01000012">
    <property type="protein sequence ID" value="PQV53777.1"/>
    <property type="molecule type" value="Genomic_DNA"/>
</dbReference>
<feature type="domain" description="Methylamine utilisation protein MauE" evidence="9">
    <location>
        <begin position="8"/>
        <end position="132"/>
    </location>
</feature>
<evidence type="ECO:0000259" key="9">
    <source>
        <dbReference type="Pfam" id="PF07291"/>
    </source>
</evidence>
<name>A0A2S8RZ06_9RHOB</name>
<dbReference type="AlphaFoldDB" id="A0A2S8RZ06"/>
<dbReference type="UniPathway" id="UPA00895"/>
<feature type="transmembrane region" description="Helical" evidence="8">
    <location>
        <begin position="144"/>
        <end position="161"/>
    </location>
</feature>
<dbReference type="GO" id="GO:0016020">
    <property type="term" value="C:membrane"/>
    <property type="evidence" value="ECO:0007669"/>
    <property type="project" value="UniProtKB-SubCell"/>
</dbReference>
<evidence type="ECO:0000256" key="4">
    <source>
        <dbReference type="ARBA" id="ARBA00019078"/>
    </source>
</evidence>
<dbReference type="InterPro" id="IPR009908">
    <property type="entry name" value="Methylamine_util_MauE"/>
</dbReference>
<feature type="transmembrane region" description="Helical" evidence="8">
    <location>
        <begin position="6"/>
        <end position="25"/>
    </location>
</feature>
<comment type="function">
    <text evidence="1">May be specifically involved in the processing, transport, and/or maturation of the MADH beta-subunit.</text>
</comment>
<keyword evidence="7 8" id="KW-0472">Membrane</keyword>
<keyword evidence="6 8" id="KW-1133">Transmembrane helix</keyword>
<evidence type="ECO:0000313" key="11">
    <source>
        <dbReference type="Proteomes" id="UP000238338"/>
    </source>
</evidence>
<protein>
    <recommendedName>
        <fullName evidence="4">Methylamine utilization protein MauE</fullName>
    </recommendedName>
</protein>
<feature type="transmembrane region" description="Helical" evidence="8">
    <location>
        <begin position="46"/>
        <end position="69"/>
    </location>
</feature>
<evidence type="ECO:0000313" key="10">
    <source>
        <dbReference type="EMBL" id="PQV53777.1"/>
    </source>
</evidence>
<dbReference type="GO" id="GO:0030416">
    <property type="term" value="P:methylamine metabolic process"/>
    <property type="evidence" value="ECO:0007669"/>
    <property type="project" value="InterPro"/>
</dbReference>
<reference evidence="10 11" key="1">
    <citation type="submission" date="2018-02" db="EMBL/GenBank/DDBJ databases">
        <title>Genomic Encyclopedia of Archaeal and Bacterial Type Strains, Phase II (KMG-II): from individual species to whole genera.</title>
        <authorList>
            <person name="Goeker M."/>
        </authorList>
    </citation>
    <scope>NUCLEOTIDE SEQUENCE [LARGE SCALE GENOMIC DNA]</scope>
    <source>
        <strain evidence="10 11">DSM 18921</strain>
    </source>
</reference>
<evidence type="ECO:0000256" key="8">
    <source>
        <dbReference type="SAM" id="Phobius"/>
    </source>
</evidence>
<dbReference type="OrthoDB" id="4462029at2"/>
<dbReference type="Pfam" id="PF07291">
    <property type="entry name" value="MauE"/>
    <property type="match status" value="1"/>
</dbReference>
<evidence type="ECO:0000256" key="1">
    <source>
        <dbReference type="ARBA" id="ARBA00003475"/>
    </source>
</evidence>
<organism evidence="10 11">
    <name type="scientific">Albidovulum denitrificans</name>
    <dbReference type="NCBI Taxonomy" id="404881"/>
    <lineage>
        <taxon>Bacteria</taxon>
        <taxon>Pseudomonadati</taxon>
        <taxon>Pseudomonadota</taxon>
        <taxon>Alphaproteobacteria</taxon>
        <taxon>Rhodobacterales</taxon>
        <taxon>Paracoccaceae</taxon>
        <taxon>Albidovulum</taxon>
    </lineage>
</organism>
<keyword evidence="11" id="KW-1185">Reference proteome</keyword>
<dbReference type="RefSeq" id="WP_105516328.1">
    <property type="nucleotide sequence ID" value="NZ_PVEP01000012.1"/>
</dbReference>
<feature type="transmembrane region" description="Helical" evidence="8">
    <location>
        <begin position="75"/>
        <end position="96"/>
    </location>
</feature>
<evidence type="ECO:0000256" key="3">
    <source>
        <dbReference type="ARBA" id="ARBA00004856"/>
    </source>
</evidence>
<dbReference type="Proteomes" id="UP000238338">
    <property type="component" value="Unassembled WGS sequence"/>
</dbReference>
<evidence type="ECO:0000256" key="2">
    <source>
        <dbReference type="ARBA" id="ARBA00004141"/>
    </source>
</evidence>
<evidence type="ECO:0000256" key="7">
    <source>
        <dbReference type="ARBA" id="ARBA00023136"/>
    </source>
</evidence>
<comment type="subcellular location">
    <subcellularLocation>
        <location evidence="2">Membrane</location>
        <topology evidence="2">Multi-pass membrane protein</topology>
    </subcellularLocation>
</comment>
<proteinExistence type="predicted"/>